<dbReference type="AlphaFoldDB" id="G6EAW3"/>
<evidence type="ECO:0000313" key="2">
    <source>
        <dbReference type="Proteomes" id="UP000004030"/>
    </source>
</evidence>
<accession>G6EAW3</accession>
<comment type="caution">
    <text evidence="1">The sequence shown here is derived from an EMBL/GenBank/DDBJ whole genome shotgun (WGS) entry which is preliminary data.</text>
</comment>
<sequence>MDGPIFITDTLCVEGARAEEVRDRYLDDYAPTAQARGMTLESTTLCPPVLLDKGTNALIFEWSVPDLAGWWRMRLGGAGDERVTQFWSGIAPLIVDRSRTLRVPFEGGQQGNV</sequence>
<evidence type="ECO:0000313" key="1">
    <source>
        <dbReference type="EMBL" id="EHJ61750.1"/>
    </source>
</evidence>
<protein>
    <recommendedName>
        <fullName evidence="3">NIPSNAP domain-containing protein</fullName>
    </recommendedName>
</protein>
<keyword evidence="2" id="KW-1185">Reference proteome</keyword>
<proteinExistence type="predicted"/>
<reference evidence="1 2" key="1">
    <citation type="journal article" date="2012" name="J. Bacteriol.">
        <title>Genome sequence of benzo(a)pyrene-degrading bacterium Novosphingobium pentaromativorans US6-1.</title>
        <authorList>
            <person name="Luo Y.R."/>
            <person name="Kang S.G."/>
            <person name="Kim S.J."/>
            <person name="Kim M.R."/>
            <person name="Li N."/>
            <person name="Lee J.H."/>
            <person name="Kwon K.K."/>
        </authorList>
    </citation>
    <scope>NUCLEOTIDE SEQUENCE [LARGE SCALE GENOMIC DNA]</scope>
    <source>
        <strain evidence="1 2">US6-1</strain>
    </source>
</reference>
<dbReference type="OrthoDB" id="4638417at2"/>
<organism evidence="1 2">
    <name type="scientific">Novosphingobium pentaromativorans US6-1</name>
    <dbReference type="NCBI Taxonomy" id="1088721"/>
    <lineage>
        <taxon>Bacteria</taxon>
        <taxon>Pseudomonadati</taxon>
        <taxon>Pseudomonadota</taxon>
        <taxon>Alphaproteobacteria</taxon>
        <taxon>Sphingomonadales</taxon>
        <taxon>Sphingomonadaceae</taxon>
        <taxon>Novosphingobium</taxon>
    </lineage>
</organism>
<dbReference type="Proteomes" id="UP000004030">
    <property type="component" value="Unassembled WGS sequence"/>
</dbReference>
<gene>
    <name evidence="1" type="ORF">NSU_1511</name>
</gene>
<dbReference type="PATRIC" id="fig|1088721.3.peg.1492"/>
<dbReference type="EMBL" id="AGFM01000017">
    <property type="protein sequence ID" value="EHJ61750.1"/>
    <property type="molecule type" value="Genomic_DNA"/>
</dbReference>
<dbReference type="RefSeq" id="WP_007012426.1">
    <property type="nucleotide sequence ID" value="NZ_AGFM01000017.1"/>
</dbReference>
<name>G6EAW3_9SPHN</name>
<evidence type="ECO:0008006" key="3">
    <source>
        <dbReference type="Google" id="ProtNLM"/>
    </source>
</evidence>